<evidence type="ECO:0000313" key="1">
    <source>
        <dbReference type="EMBL" id="MBX60796.1"/>
    </source>
</evidence>
<accession>A0A2P2Q1C2</accession>
<reference evidence="1" key="1">
    <citation type="submission" date="2018-02" db="EMBL/GenBank/DDBJ databases">
        <title>Rhizophora mucronata_Transcriptome.</title>
        <authorList>
            <person name="Meera S.P."/>
            <person name="Sreeshan A."/>
            <person name="Augustine A."/>
        </authorList>
    </citation>
    <scope>NUCLEOTIDE SEQUENCE</scope>
    <source>
        <tissue evidence="1">Leaf</tissue>
    </source>
</reference>
<organism evidence="1">
    <name type="scientific">Rhizophora mucronata</name>
    <name type="common">Asiatic mangrove</name>
    <dbReference type="NCBI Taxonomy" id="61149"/>
    <lineage>
        <taxon>Eukaryota</taxon>
        <taxon>Viridiplantae</taxon>
        <taxon>Streptophyta</taxon>
        <taxon>Embryophyta</taxon>
        <taxon>Tracheophyta</taxon>
        <taxon>Spermatophyta</taxon>
        <taxon>Magnoliopsida</taxon>
        <taxon>eudicotyledons</taxon>
        <taxon>Gunneridae</taxon>
        <taxon>Pentapetalae</taxon>
        <taxon>rosids</taxon>
        <taxon>fabids</taxon>
        <taxon>Malpighiales</taxon>
        <taxon>Rhizophoraceae</taxon>
        <taxon>Rhizophora</taxon>
    </lineage>
</organism>
<proteinExistence type="predicted"/>
<dbReference type="EMBL" id="GGEC01080312">
    <property type="protein sequence ID" value="MBX60796.1"/>
    <property type="molecule type" value="Transcribed_RNA"/>
</dbReference>
<name>A0A2P2Q1C2_RHIMU</name>
<sequence>MEQVAKYLFLCSLTNLTIYFISTKRQVLCLKKNMNKTFEKFIATKVLLPG</sequence>
<dbReference type="AlphaFoldDB" id="A0A2P2Q1C2"/>
<protein>
    <submittedName>
        <fullName evidence="1">Uncharacterized protein</fullName>
    </submittedName>
</protein>